<accession>A0A2M6WN22</accession>
<evidence type="ECO:0000256" key="1">
    <source>
        <dbReference type="ARBA" id="ARBA00022980"/>
    </source>
</evidence>
<keyword evidence="2 3" id="KW-0687">Ribonucleoprotein</keyword>
<dbReference type="GO" id="GO:0003735">
    <property type="term" value="F:structural constituent of ribosome"/>
    <property type="evidence" value="ECO:0007669"/>
    <property type="project" value="InterPro"/>
</dbReference>
<dbReference type="PANTHER" id="PTHR12919">
    <property type="entry name" value="30S RIBOSOMAL PROTEIN S16"/>
    <property type="match status" value="1"/>
</dbReference>
<comment type="caution">
    <text evidence="5">The sequence shown here is derived from an EMBL/GenBank/DDBJ whole genome shotgun (WGS) entry which is preliminary data.</text>
</comment>
<dbReference type="InterPro" id="IPR000307">
    <property type="entry name" value="Ribosomal_bS16"/>
</dbReference>
<dbReference type="Gene3D" id="3.30.1320.10">
    <property type="match status" value="1"/>
</dbReference>
<dbReference type="GO" id="GO:0005737">
    <property type="term" value="C:cytoplasm"/>
    <property type="evidence" value="ECO:0007669"/>
    <property type="project" value="UniProtKB-ARBA"/>
</dbReference>
<dbReference type="HAMAP" id="MF_00385">
    <property type="entry name" value="Ribosomal_bS16"/>
    <property type="match status" value="1"/>
</dbReference>
<sequence length="128" mass="14509">MLKIRLARIGKKKQPYYRIIVSEKARDTYGKSLEILGSYNPRSKKMEVKSDRVKHWLSLGAQSSATMHNLLVNNNIVSGKKVNITHLKASKKAEIAKKEQKPIIIEKTEQEPVKTEPSVTETVAEPIK</sequence>
<dbReference type="PROSITE" id="PS00732">
    <property type="entry name" value="RIBOSOMAL_S16"/>
    <property type="match status" value="1"/>
</dbReference>
<dbReference type="GO" id="GO:0015935">
    <property type="term" value="C:small ribosomal subunit"/>
    <property type="evidence" value="ECO:0007669"/>
    <property type="project" value="TreeGrafter"/>
</dbReference>
<feature type="region of interest" description="Disordered" evidence="4">
    <location>
        <begin position="107"/>
        <end position="128"/>
    </location>
</feature>
<gene>
    <name evidence="3 5" type="primary">rpsP</name>
    <name evidence="5" type="ORF">COU00_00355</name>
</gene>
<reference evidence="6" key="1">
    <citation type="submission" date="2017-09" db="EMBL/GenBank/DDBJ databases">
        <title>Depth-based differentiation of microbial function through sediment-hosted aquifers and enrichment of novel symbionts in the deep terrestrial subsurface.</title>
        <authorList>
            <person name="Probst A.J."/>
            <person name="Ladd B."/>
            <person name="Jarett J.K."/>
            <person name="Geller-Mcgrath D.E."/>
            <person name="Sieber C.M.K."/>
            <person name="Emerson J.B."/>
            <person name="Anantharaman K."/>
            <person name="Thomas B.C."/>
            <person name="Malmstrom R."/>
            <person name="Stieglmeier M."/>
            <person name="Klingl A."/>
            <person name="Woyke T."/>
            <person name="Ryan C.M."/>
            <person name="Banfield J.F."/>
        </authorList>
    </citation>
    <scope>NUCLEOTIDE SEQUENCE [LARGE SCALE GENOMIC DNA]</scope>
</reference>
<name>A0A2M6WN22_9BACT</name>
<organism evidence="5 6">
    <name type="scientific">Candidatus Falkowbacteria bacterium CG10_big_fil_rev_8_21_14_0_10_43_11</name>
    <dbReference type="NCBI Taxonomy" id="1974568"/>
    <lineage>
        <taxon>Bacteria</taxon>
        <taxon>Candidatus Falkowiibacteriota</taxon>
    </lineage>
</organism>
<dbReference type="InterPro" id="IPR020592">
    <property type="entry name" value="Ribosomal_bS16_CS"/>
</dbReference>
<evidence type="ECO:0000313" key="5">
    <source>
        <dbReference type="EMBL" id="PIT94187.1"/>
    </source>
</evidence>
<dbReference type="Proteomes" id="UP000229335">
    <property type="component" value="Unassembled WGS sequence"/>
</dbReference>
<dbReference type="PANTHER" id="PTHR12919:SF20">
    <property type="entry name" value="SMALL RIBOSOMAL SUBUNIT PROTEIN BS16M"/>
    <property type="match status" value="1"/>
</dbReference>
<evidence type="ECO:0000313" key="6">
    <source>
        <dbReference type="Proteomes" id="UP000229335"/>
    </source>
</evidence>
<evidence type="ECO:0000256" key="4">
    <source>
        <dbReference type="SAM" id="MobiDB-lite"/>
    </source>
</evidence>
<protein>
    <recommendedName>
        <fullName evidence="3">Small ribosomal subunit protein bS16</fullName>
    </recommendedName>
</protein>
<dbReference type="EMBL" id="PFAS01000005">
    <property type="protein sequence ID" value="PIT94187.1"/>
    <property type="molecule type" value="Genomic_DNA"/>
</dbReference>
<dbReference type="InterPro" id="IPR023803">
    <property type="entry name" value="Ribosomal_bS16_dom_sf"/>
</dbReference>
<dbReference type="SUPFAM" id="SSF54565">
    <property type="entry name" value="Ribosomal protein S16"/>
    <property type="match status" value="1"/>
</dbReference>
<comment type="similarity">
    <text evidence="3">Belongs to the bacterial ribosomal protein bS16 family.</text>
</comment>
<keyword evidence="1 3" id="KW-0689">Ribosomal protein</keyword>
<evidence type="ECO:0000256" key="2">
    <source>
        <dbReference type="ARBA" id="ARBA00023274"/>
    </source>
</evidence>
<dbReference type="AlphaFoldDB" id="A0A2M6WN22"/>
<evidence type="ECO:0000256" key="3">
    <source>
        <dbReference type="HAMAP-Rule" id="MF_00385"/>
    </source>
</evidence>
<dbReference type="Pfam" id="PF00886">
    <property type="entry name" value="Ribosomal_S16"/>
    <property type="match status" value="1"/>
</dbReference>
<dbReference type="NCBIfam" id="TIGR00002">
    <property type="entry name" value="S16"/>
    <property type="match status" value="1"/>
</dbReference>
<proteinExistence type="inferred from homology"/>
<dbReference type="GO" id="GO:0006412">
    <property type="term" value="P:translation"/>
    <property type="evidence" value="ECO:0007669"/>
    <property type="project" value="UniProtKB-UniRule"/>
</dbReference>